<dbReference type="EMBL" id="JALJOR010000008">
    <property type="protein sequence ID" value="KAK9813119.1"/>
    <property type="molecule type" value="Genomic_DNA"/>
</dbReference>
<feature type="transmembrane region" description="Helical" evidence="7">
    <location>
        <begin position="153"/>
        <end position="172"/>
    </location>
</feature>
<keyword evidence="3 7" id="KW-0812">Transmembrane</keyword>
<dbReference type="PANTHER" id="PTHR30520:SF6">
    <property type="entry name" value="FORMATE_NITRATE FAMILY TRANSPORTER (EUROFUNG)"/>
    <property type="match status" value="1"/>
</dbReference>
<evidence type="ECO:0000256" key="5">
    <source>
        <dbReference type="ARBA" id="ARBA00023136"/>
    </source>
</evidence>
<keyword evidence="2" id="KW-0813">Transport</keyword>
<protein>
    <recommendedName>
        <fullName evidence="10">Formate/nitrite transporter</fullName>
    </recommendedName>
</protein>
<dbReference type="AlphaFoldDB" id="A0AAW1PZ34"/>
<dbReference type="Gene3D" id="1.20.1080.10">
    <property type="entry name" value="Glycerol uptake facilitator protein"/>
    <property type="match status" value="1"/>
</dbReference>
<evidence type="ECO:0000256" key="1">
    <source>
        <dbReference type="ARBA" id="ARBA00004141"/>
    </source>
</evidence>
<evidence type="ECO:0000256" key="2">
    <source>
        <dbReference type="ARBA" id="ARBA00022448"/>
    </source>
</evidence>
<evidence type="ECO:0000256" key="7">
    <source>
        <dbReference type="SAM" id="Phobius"/>
    </source>
</evidence>
<keyword evidence="9" id="KW-1185">Reference proteome</keyword>
<feature type="transmembrane region" description="Helical" evidence="7">
    <location>
        <begin position="184"/>
        <end position="210"/>
    </location>
</feature>
<evidence type="ECO:0000256" key="3">
    <source>
        <dbReference type="ARBA" id="ARBA00022692"/>
    </source>
</evidence>
<organism evidence="8 9">
    <name type="scientific">[Myrmecia] bisecta</name>
    <dbReference type="NCBI Taxonomy" id="41462"/>
    <lineage>
        <taxon>Eukaryota</taxon>
        <taxon>Viridiplantae</taxon>
        <taxon>Chlorophyta</taxon>
        <taxon>core chlorophytes</taxon>
        <taxon>Trebouxiophyceae</taxon>
        <taxon>Trebouxiales</taxon>
        <taxon>Trebouxiaceae</taxon>
        <taxon>Myrmecia</taxon>
    </lineage>
</organism>
<comment type="similarity">
    <text evidence="6">Belongs to the FNT transporter (TC 1.A.16) family.</text>
</comment>
<evidence type="ECO:0000313" key="8">
    <source>
        <dbReference type="EMBL" id="KAK9813119.1"/>
    </source>
</evidence>
<keyword evidence="4 7" id="KW-1133">Transmembrane helix</keyword>
<dbReference type="Pfam" id="PF01226">
    <property type="entry name" value="Form_Nir_trans"/>
    <property type="match status" value="1"/>
</dbReference>
<evidence type="ECO:0000256" key="6">
    <source>
        <dbReference type="ARBA" id="ARBA00049660"/>
    </source>
</evidence>
<name>A0AAW1PZ34_9CHLO</name>
<dbReference type="InterPro" id="IPR000292">
    <property type="entry name" value="For/NO2_transpt"/>
</dbReference>
<accession>A0AAW1PZ34</accession>
<dbReference type="GO" id="GO:0015499">
    <property type="term" value="F:formate transmembrane transporter activity"/>
    <property type="evidence" value="ECO:0007669"/>
    <property type="project" value="TreeGrafter"/>
</dbReference>
<evidence type="ECO:0008006" key="10">
    <source>
        <dbReference type="Google" id="ProtNLM"/>
    </source>
</evidence>
<feature type="transmembrane region" description="Helical" evidence="7">
    <location>
        <begin position="101"/>
        <end position="120"/>
    </location>
</feature>
<dbReference type="InterPro" id="IPR024002">
    <property type="entry name" value="For/NO2_transpt_CS"/>
</dbReference>
<dbReference type="GO" id="GO:0005886">
    <property type="term" value="C:plasma membrane"/>
    <property type="evidence" value="ECO:0007669"/>
    <property type="project" value="TreeGrafter"/>
</dbReference>
<reference evidence="8 9" key="1">
    <citation type="journal article" date="2024" name="Nat. Commun.">
        <title>Phylogenomics reveals the evolutionary origins of lichenization in chlorophyte algae.</title>
        <authorList>
            <person name="Puginier C."/>
            <person name="Libourel C."/>
            <person name="Otte J."/>
            <person name="Skaloud P."/>
            <person name="Haon M."/>
            <person name="Grisel S."/>
            <person name="Petersen M."/>
            <person name="Berrin J.G."/>
            <person name="Delaux P.M."/>
            <person name="Dal Grande F."/>
            <person name="Keller J."/>
        </authorList>
    </citation>
    <scope>NUCLEOTIDE SEQUENCE [LARGE SCALE GENOMIC DNA]</scope>
    <source>
        <strain evidence="8 9">SAG 2043</strain>
    </source>
</reference>
<dbReference type="InterPro" id="IPR023271">
    <property type="entry name" value="Aquaporin-like"/>
</dbReference>
<sequence length="299" mass="32876">MVLTMGSAKAQMPWWKTLWLAVLAGFYLSFGGCLSFAVGGQMPAVMQDNPGLQKLVFGAFGLPFGLALIVICGAELLTSNFAFLPVAMFEGKCNLWQVLKNWFIVFWGNLAGSLFLVWLVDEAYLFQQPAYKAGYLTSQTVAFAKTHSEWGDTVARGILCNWLVCLAVWQATAAQDIIGKIFGIFFPIMAFVAIGFDHVVANMFVIPFGMKMGSNVSVGDFVWHSTIPVFIGNMIPAVFFVAMSYSFCYGTLMTTCRMRLGRFLPHKDPVVVDPPAAPRQMGQNDSAFNHTVHAAEDKA</sequence>
<comment type="subcellular location">
    <subcellularLocation>
        <location evidence="1">Membrane</location>
        <topology evidence="1">Multi-pass membrane protein</topology>
    </subcellularLocation>
</comment>
<keyword evidence="5 7" id="KW-0472">Membrane</keyword>
<proteinExistence type="inferred from homology"/>
<evidence type="ECO:0000313" key="9">
    <source>
        <dbReference type="Proteomes" id="UP001489004"/>
    </source>
</evidence>
<feature type="transmembrane region" description="Helical" evidence="7">
    <location>
        <begin position="230"/>
        <end position="252"/>
    </location>
</feature>
<comment type="caution">
    <text evidence="8">The sequence shown here is derived from an EMBL/GenBank/DDBJ whole genome shotgun (WGS) entry which is preliminary data.</text>
</comment>
<dbReference type="PROSITE" id="PS01006">
    <property type="entry name" value="FORMATE_NITRITE_TP_2"/>
    <property type="match status" value="1"/>
</dbReference>
<dbReference type="FunFam" id="1.20.1080.10:FF:000011">
    <property type="entry name" value="Formate family transporter"/>
    <property type="match status" value="1"/>
</dbReference>
<dbReference type="PANTHER" id="PTHR30520">
    <property type="entry name" value="FORMATE TRANSPORTER-RELATED"/>
    <property type="match status" value="1"/>
</dbReference>
<feature type="transmembrane region" description="Helical" evidence="7">
    <location>
        <begin position="61"/>
        <end position="89"/>
    </location>
</feature>
<evidence type="ECO:0000256" key="4">
    <source>
        <dbReference type="ARBA" id="ARBA00022989"/>
    </source>
</evidence>
<gene>
    <name evidence="8" type="ORF">WJX72_009361</name>
</gene>
<dbReference type="Proteomes" id="UP001489004">
    <property type="component" value="Unassembled WGS sequence"/>
</dbReference>